<keyword evidence="6" id="KW-0067">ATP-binding</keyword>
<organism evidence="10 11">
    <name type="scientific">Microlunatus capsulatus</name>
    <dbReference type="NCBI Taxonomy" id="99117"/>
    <lineage>
        <taxon>Bacteria</taxon>
        <taxon>Bacillati</taxon>
        <taxon>Actinomycetota</taxon>
        <taxon>Actinomycetes</taxon>
        <taxon>Propionibacteriales</taxon>
        <taxon>Propionibacteriaceae</taxon>
        <taxon>Microlunatus</taxon>
    </lineage>
</organism>
<dbReference type="GO" id="GO:0004143">
    <property type="term" value="F:ATP-dependent diacylglycerol kinase activity"/>
    <property type="evidence" value="ECO:0007669"/>
    <property type="project" value="UniProtKB-EC"/>
</dbReference>
<evidence type="ECO:0000256" key="3">
    <source>
        <dbReference type="ARBA" id="ARBA00022679"/>
    </source>
</evidence>
<dbReference type="Pfam" id="PF00781">
    <property type="entry name" value="DAGK_cat"/>
    <property type="match status" value="1"/>
</dbReference>
<keyword evidence="7" id="KW-0443">Lipid metabolism</keyword>
<proteinExistence type="inferred from homology"/>
<keyword evidence="7" id="KW-0594">Phospholipid biosynthesis</keyword>
<comment type="similarity">
    <text evidence="2">Belongs to the diacylglycerol/lipid kinase family.</text>
</comment>
<keyword evidence="11" id="KW-1185">Reference proteome</keyword>
<evidence type="ECO:0000259" key="9">
    <source>
        <dbReference type="PROSITE" id="PS50146"/>
    </source>
</evidence>
<dbReference type="Gene3D" id="2.60.200.40">
    <property type="match status" value="1"/>
</dbReference>
<sequence>MPRRIVLVVNPTAGRGRAGRALPGVRARLEASGDEVAVVPSTDYAHARATMAAAVAGGADVLAVMGGDGMMHLGVNACADQASATPTLLGLVPAGSGNDLCRGVGLDPDDPVAAAGVVADGSRRDLDLMTVAGRHVGAVLATGFDALVNRRANVMAFPRGSSRYTVAALAELRVFSPLRYRLVLDGAPRELEAMLVAVGNTSSYGGGMRICPAADPADGWLDVTVIHPVHRATLLRLLPQMTSGRFARHPCVEQLRARVVRVDGETADGAPLVTFGDGEQLGDVPVDAVVAPEVLPLVVSTAR</sequence>
<evidence type="ECO:0000313" key="10">
    <source>
        <dbReference type="EMBL" id="MBP2418777.1"/>
    </source>
</evidence>
<evidence type="ECO:0000256" key="8">
    <source>
        <dbReference type="ARBA" id="ARBA00023264"/>
    </source>
</evidence>
<evidence type="ECO:0000256" key="6">
    <source>
        <dbReference type="ARBA" id="ARBA00022840"/>
    </source>
</evidence>
<comment type="caution">
    <text evidence="10">The sequence shown here is derived from an EMBL/GenBank/DDBJ whole genome shotgun (WGS) entry which is preliminary data.</text>
</comment>
<evidence type="ECO:0000313" key="11">
    <source>
        <dbReference type="Proteomes" id="UP000758168"/>
    </source>
</evidence>
<dbReference type="PANTHER" id="PTHR12358:SF106">
    <property type="entry name" value="LIPID KINASE YEGS"/>
    <property type="match status" value="1"/>
</dbReference>
<dbReference type="InterPro" id="IPR045540">
    <property type="entry name" value="YegS/DAGK_C"/>
</dbReference>
<dbReference type="InterPro" id="IPR017438">
    <property type="entry name" value="ATP-NAD_kinase_N"/>
</dbReference>
<dbReference type="InterPro" id="IPR050187">
    <property type="entry name" value="Lipid_Phosphate_FormReg"/>
</dbReference>
<dbReference type="SUPFAM" id="SSF111331">
    <property type="entry name" value="NAD kinase/diacylglycerol kinase-like"/>
    <property type="match status" value="1"/>
</dbReference>
<dbReference type="Pfam" id="PF19279">
    <property type="entry name" value="YegS_C"/>
    <property type="match status" value="1"/>
</dbReference>
<dbReference type="Gene3D" id="3.40.50.10330">
    <property type="entry name" value="Probable inorganic polyphosphate/atp-NAD kinase, domain 1"/>
    <property type="match status" value="1"/>
</dbReference>
<dbReference type="PANTHER" id="PTHR12358">
    <property type="entry name" value="SPHINGOSINE KINASE"/>
    <property type="match status" value="1"/>
</dbReference>
<keyword evidence="8" id="KW-1208">Phospholipid metabolism</keyword>
<keyword evidence="7" id="KW-0444">Lipid biosynthesis</keyword>
<dbReference type="EC" id="2.7.1.107" evidence="10"/>
<evidence type="ECO:0000256" key="7">
    <source>
        <dbReference type="ARBA" id="ARBA00023209"/>
    </source>
</evidence>
<dbReference type="InterPro" id="IPR016064">
    <property type="entry name" value="NAD/diacylglycerol_kinase_sf"/>
</dbReference>
<dbReference type="InterPro" id="IPR001206">
    <property type="entry name" value="Diacylglycerol_kinase_cat_dom"/>
</dbReference>
<evidence type="ECO:0000256" key="1">
    <source>
        <dbReference type="ARBA" id="ARBA00001946"/>
    </source>
</evidence>
<comment type="cofactor">
    <cofactor evidence="1">
        <name>Mg(2+)</name>
        <dbReference type="ChEBI" id="CHEBI:18420"/>
    </cofactor>
</comment>
<reference evidence="10 11" key="1">
    <citation type="submission" date="2021-03" db="EMBL/GenBank/DDBJ databases">
        <title>Sequencing the genomes of 1000 actinobacteria strains.</title>
        <authorList>
            <person name="Klenk H.-P."/>
        </authorList>
    </citation>
    <scope>NUCLEOTIDE SEQUENCE [LARGE SCALE GENOMIC DNA]</scope>
    <source>
        <strain evidence="10 11">DSM 12936</strain>
    </source>
</reference>
<keyword evidence="3 10" id="KW-0808">Transferase</keyword>
<dbReference type="Proteomes" id="UP000758168">
    <property type="component" value="Unassembled WGS sequence"/>
</dbReference>
<evidence type="ECO:0000256" key="4">
    <source>
        <dbReference type="ARBA" id="ARBA00022741"/>
    </source>
</evidence>
<dbReference type="RefSeq" id="WP_210058517.1">
    <property type="nucleotide sequence ID" value="NZ_BAAAMH010000007.1"/>
</dbReference>
<keyword evidence="5 10" id="KW-0418">Kinase</keyword>
<keyword evidence="4" id="KW-0547">Nucleotide-binding</keyword>
<evidence type="ECO:0000256" key="2">
    <source>
        <dbReference type="ARBA" id="ARBA00005983"/>
    </source>
</evidence>
<name>A0ABS4ZCL1_9ACTN</name>
<protein>
    <submittedName>
        <fullName evidence="10">Diacylglycerol kinase (ATP)</fullName>
        <ecNumber evidence="10">2.7.1.107</ecNumber>
    </submittedName>
</protein>
<evidence type="ECO:0000256" key="5">
    <source>
        <dbReference type="ARBA" id="ARBA00022777"/>
    </source>
</evidence>
<dbReference type="EMBL" id="JAGIOB010000001">
    <property type="protein sequence ID" value="MBP2418777.1"/>
    <property type="molecule type" value="Genomic_DNA"/>
</dbReference>
<gene>
    <name evidence="10" type="ORF">JOF54_003699</name>
</gene>
<accession>A0ABS4ZCL1</accession>
<feature type="domain" description="DAGKc" evidence="9">
    <location>
        <begin position="1"/>
        <end position="135"/>
    </location>
</feature>
<dbReference type="PROSITE" id="PS50146">
    <property type="entry name" value="DAGK"/>
    <property type="match status" value="1"/>
</dbReference>